<feature type="compositionally biased region" description="Polar residues" evidence="1">
    <location>
        <begin position="1"/>
        <end position="14"/>
    </location>
</feature>
<evidence type="ECO:0000313" key="3">
    <source>
        <dbReference type="Proteomes" id="UP000738349"/>
    </source>
</evidence>
<dbReference type="Proteomes" id="UP000738349">
    <property type="component" value="Unassembled WGS sequence"/>
</dbReference>
<protein>
    <submittedName>
        <fullName evidence="2">Uncharacterized protein</fullName>
    </submittedName>
</protein>
<accession>A0A9P9F5C2</accession>
<feature type="region of interest" description="Disordered" evidence="1">
    <location>
        <begin position="1"/>
        <end position="25"/>
    </location>
</feature>
<dbReference type="AlphaFoldDB" id="A0A9P9F5C2"/>
<comment type="caution">
    <text evidence="2">The sequence shown here is derived from an EMBL/GenBank/DDBJ whole genome shotgun (WGS) entry which is preliminary data.</text>
</comment>
<dbReference type="EMBL" id="JAGMUV010000006">
    <property type="protein sequence ID" value="KAH7152588.1"/>
    <property type="molecule type" value="Genomic_DNA"/>
</dbReference>
<proteinExistence type="predicted"/>
<evidence type="ECO:0000256" key="1">
    <source>
        <dbReference type="SAM" id="MobiDB-lite"/>
    </source>
</evidence>
<sequence length="128" mass="14088">MALLGSSDSSTIPITLQPPLPQSFRRPMLPRPLLLPRASPALATILQGTSHHGLSGLSRQQPDGRHVVFNHRWKPSLNFWLFNPMSGFDLTHSFSPDGPPVASHFTLQTITMPVTIAPEKTAFIIVDM</sequence>
<evidence type="ECO:0000313" key="2">
    <source>
        <dbReference type="EMBL" id="KAH7152588.1"/>
    </source>
</evidence>
<organism evidence="2 3">
    <name type="scientific">Dactylonectria macrodidyma</name>
    <dbReference type="NCBI Taxonomy" id="307937"/>
    <lineage>
        <taxon>Eukaryota</taxon>
        <taxon>Fungi</taxon>
        <taxon>Dikarya</taxon>
        <taxon>Ascomycota</taxon>
        <taxon>Pezizomycotina</taxon>
        <taxon>Sordariomycetes</taxon>
        <taxon>Hypocreomycetidae</taxon>
        <taxon>Hypocreales</taxon>
        <taxon>Nectriaceae</taxon>
        <taxon>Dactylonectria</taxon>
    </lineage>
</organism>
<name>A0A9P9F5C2_9HYPO</name>
<keyword evidence="3" id="KW-1185">Reference proteome</keyword>
<gene>
    <name evidence="2" type="ORF">EDB81DRAFT_881555</name>
</gene>
<reference evidence="2" key="1">
    <citation type="journal article" date="2021" name="Nat. Commun.">
        <title>Genetic determinants of endophytism in the Arabidopsis root mycobiome.</title>
        <authorList>
            <person name="Mesny F."/>
            <person name="Miyauchi S."/>
            <person name="Thiergart T."/>
            <person name="Pickel B."/>
            <person name="Atanasova L."/>
            <person name="Karlsson M."/>
            <person name="Huettel B."/>
            <person name="Barry K.W."/>
            <person name="Haridas S."/>
            <person name="Chen C."/>
            <person name="Bauer D."/>
            <person name="Andreopoulos W."/>
            <person name="Pangilinan J."/>
            <person name="LaButti K."/>
            <person name="Riley R."/>
            <person name="Lipzen A."/>
            <person name="Clum A."/>
            <person name="Drula E."/>
            <person name="Henrissat B."/>
            <person name="Kohler A."/>
            <person name="Grigoriev I.V."/>
            <person name="Martin F.M."/>
            <person name="Hacquard S."/>
        </authorList>
    </citation>
    <scope>NUCLEOTIDE SEQUENCE</scope>
    <source>
        <strain evidence="2">MPI-CAGE-AT-0147</strain>
    </source>
</reference>